<keyword evidence="2" id="KW-1185">Reference proteome</keyword>
<gene>
    <name evidence="1" type="ORF">H0193_07505</name>
</gene>
<proteinExistence type="predicted"/>
<sequence length="296" mass="33013">MGAGENPRAGSPKEPYQQLVRTIVEQISNHVPVEAFYSVVIAHEGKTYVAAMVQLAGQPPQTATIDYENEHRELFYEVFWQEVAETGQGGPTQIYAASFAPKSNSFVYHGSHPYDPAQGVPDAAALQRFAQGLHGAHINTMVHAHLMERSAMKPAYRPSGAHLTEELFTRLGYEVNEQAKYFGADWAALNAFFALSSGPDGTKLEQVDAIFYMENLSYIYGVFSRAELEPFATAYIDAVADGKPFHHAQVQITVNRQNGEFTSSVSWDDWAERIRTTAENWRDVANDTHPLMQRQP</sequence>
<dbReference type="Proteomes" id="UP000523682">
    <property type="component" value="Unassembled WGS sequence"/>
</dbReference>
<dbReference type="RefSeq" id="WP_181889251.1">
    <property type="nucleotide sequence ID" value="NZ_CP170998.1"/>
</dbReference>
<reference evidence="1 2" key="1">
    <citation type="submission" date="2020-07" db="EMBL/GenBank/DDBJ databases">
        <title>Draft genome and description of Corynebacterium haemomassiliense strain Marseile-Q3615 sp. nov.</title>
        <authorList>
            <person name="Boxberger M."/>
            <person name="La Scola B."/>
        </authorList>
    </citation>
    <scope>NUCLEOTIDE SEQUENCE [LARGE SCALE GENOMIC DNA]</scope>
    <source>
        <strain evidence="1 2">Marseille-Q3615</strain>
    </source>
</reference>
<dbReference type="EMBL" id="JACDTZ010000001">
    <property type="protein sequence ID" value="MBA5244656.1"/>
    <property type="molecule type" value="Genomic_DNA"/>
</dbReference>
<organism evidence="1 2">
    <name type="scientific">Corynebacterium haemomassiliense</name>
    <dbReference type="NCBI Taxonomy" id="2754726"/>
    <lineage>
        <taxon>Bacteria</taxon>
        <taxon>Bacillati</taxon>
        <taxon>Actinomycetota</taxon>
        <taxon>Actinomycetes</taxon>
        <taxon>Mycobacteriales</taxon>
        <taxon>Corynebacteriaceae</taxon>
        <taxon>Corynebacterium</taxon>
    </lineage>
</organism>
<comment type="caution">
    <text evidence="1">The sequence shown here is derived from an EMBL/GenBank/DDBJ whole genome shotgun (WGS) entry which is preliminary data.</text>
</comment>
<name>A0A7W2I426_9CORY</name>
<evidence type="ECO:0000313" key="2">
    <source>
        <dbReference type="Proteomes" id="UP000523682"/>
    </source>
</evidence>
<accession>A0A7W2I426</accession>
<protein>
    <submittedName>
        <fullName evidence="1">Uncharacterized protein</fullName>
    </submittedName>
</protein>
<dbReference type="AlphaFoldDB" id="A0A7W2I426"/>
<evidence type="ECO:0000313" key="1">
    <source>
        <dbReference type="EMBL" id="MBA5244656.1"/>
    </source>
</evidence>